<name>A0A9W6U798_9STRA</name>
<dbReference type="AlphaFoldDB" id="A0A9W6U798"/>
<accession>A0A9W6U798</accession>
<comment type="caution">
    <text evidence="2">The sequence shown here is derived from an EMBL/GenBank/DDBJ whole genome shotgun (WGS) entry which is preliminary data.</text>
</comment>
<dbReference type="Proteomes" id="UP001165083">
    <property type="component" value="Unassembled WGS sequence"/>
</dbReference>
<proteinExistence type="predicted"/>
<reference evidence="2" key="1">
    <citation type="submission" date="2023-04" db="EMBL/GenBank/DDBJ databases">
        <title>Phytophthora lilii NBRC 32176.</title>
        <authorList>
            <person name="Ichikawa N."/>
            <person name="Sato H."/>
            <person name="Tonouchi N."/>
        </authorList>
    </citation>
    <scope>NUCLEOTIDE SEQUENCE</scope>
    <source>
        <strain evidence="2">NBRC 32176</strain>
    </source>
</reference>
<evidence type="ECO:0000313" key="3">
    <source>
        <dbReference type="Proteomes" id="UP001165083"/>
    </source>
</evidence>
<dbReference type="EMBL" id="BSXW01000614">
    <property type="protein sequence ID" value="GMF26561.1"/>
    <property type="molecule type" value="Genomic_DNA"/>
</dbReference>
<evidence type="ECO:0000313" key="2">
    <source>
        <dbReference type="EMBL" id="GMF26561.1"/>
    </source>
</evidence>
<keyword evidence="3" id="KW-1185">Reference proteome</keyword>
<organism evidence="2 3">
    <name type="scientific">Phytophthora lilii</name>
    <dbReference type="NCBI Taxonomy" id="2077276"/>
    <lineage>
        <taxon>Eukaryota</taxon>
        <taxon>Sar</taxon>
        <taxon>Stramenopiles</taxon>
        <taxon>Oomycota</taxon>
        <taxon>Peronosporomycetes</taxon>
        <taxon>Peronosporales</taxon>
        <taxon>Peronosporaceae</taxon>
        <taxon>Phytophthora</taxon>
    </lineage>
</organism>
<feature type="region of interest" description="Disordered" evidence="1">
    <location>
        <begin position="51"/>
        <end position="75"/>
    </location>
</feature>
<sequence length="171" mass="19141">MTWRIYEAYQDYVPVLLLFNVLVQRKQIYDQLTKQDTSWFNNKTDLITTKTPKSQADAALVPPPRARPRPPSRDAHSPGCPCLFVLQAEADGVCINGDMLIFFATEVCEKFATPQYSRPCVGYAAYRSGTAFAGAVRTVGPPPWTWTRRRSNWIVSGPPSIWTSGAVSQLI</sequence>
<evidence type="ECO:0000256" key="1">
    <source>
        <dbReference type="SAM" id="MobiDB-lite"/>
    </source>
</evidence>
<protein>
    <submittedName>
        <fullName evidence="2">Unnamed protein product</fullName>
    </submittedName>
</protein>
<gene>
    <name evidence="2" type="ORF">Plil01_001104600</name>
</gene>